<dbReference type="AlphaFoldDB" id="A0AAD8P5H9"/>
<protein>
    <submittedName>
        <fullName evidence="2">Uncharacterized protein</fullName>
    </submittedName>
</protein>
<accession>A0AAD8P5H9</accession>
<dbReference type="EMBL" id="JAUHHV010000001">
    <property type="protein sequence ID" value="KAK1434313.1"/>
    <property type="molecule type" value="Genomic_DNA"/>
</dbReference>
<reference evidence="2" key="1">
    <citation type="journal article" date="2023" name="bioRxiv">
        <title>Improved chromosome-level genome assembly for marigold (Tagetes erecta).</title>
        <authorList>
            <person name="Jiang F."/>
            <person name="Yuan L."/>
            <person name="Wang S."/>
            <person name="Wang H."/>
            <person name="Xu D."/>
            <person name="Wang A."/>
            <person name="Fan W."/>
        </authorList>
    </citation>
    <scope>NUCLEOTIDE SEQUENCE</scope>
    <source>
        <strain evidence="2">WSJ</strain>
        <tissue evidence="2">Leaf</tissue>
    </source>
</reference>
<organism evidence="2 3">
    <name type="scientific">Tagetes erecta</name>
    <name type="common">African marigold</name>
    <dbReference type="NCBI Taxonomy" id="13708"/>
    <lineage>
        <taxon>Eukaryota</taxon>
        <taxon>Viridiplantae</taxon>
        <taxon>Streptophyta</taxon>
        <taxon>Embryophyta</taxon>
        <taxon>Tracheophyta</taxon>
        <taxon>Spermatophyta</taxon>
        <taxon>Magnoliopsida</taxon>
        <taxon>eudicotyledons</taxon>
        <taxon>Gunneridae</taxon>
        <taxon>Pentapetalae</taxon>
        <taxon>asterids</taxon>
        <taxon>campanulids</taxon>
        <taxon>Asterales</taxon>
        <taxon>Asteraceae</taxon>
        <taxon>Asteroideae</taxon>
        <taxon>Heliantheae alliance</taxon>
        <taxon>Tageteae</taxon>
        <taxon>Tagetes</taxon>
    </lineage>
</organism>
<evidence type="ECO:0000313" key="2">
    <source>
        <dbReference type="EMBL" id="KAK1434313.1"/>
    </source>
</evidence>
<gene>
    <name evidence="2" type="ORF">QVD17_00050</name>
</gene>
<feature type="compositionally biased region" description="Low complexity" evidence="1">
    <location>
        <begin position="28"/>
        <end position="51"/>
    </location>
</feature>
<comment type="caution">
    <text evidence="2">The sequence shown here is derived from an EMBL/GenBank/DDBJ whole genome shotgun (WGS) entry which is preliminary data.</text>
</comment>
<feature type="region of interest" description="Disordered" evidence="1">
    <location>
        <begin position="17"/>
        <end position="56"/>
    </location>
</feature>
<evidence type="ECO:0000313" key="3">
    <source>
        <dbReference type="Proteomes" id="UP001229421"/>
    </source>
</evidence>
<dbReference type="Proteomes" id="UP001229421">
    <property type="component" value="Unassembled WGS sequence"/>
</dbReference>
<name>A0AAD8P5H9_TARER</name>
<keyword evidence="3" id="KW-1185">Reference proteome</keyword>
<evidence type="ECO:0000256" key="1">
    <source>
        <dbReference type="SAM" id="MobiDB-lite"/>
    </source>
</evidence>
<proteinExistence type="predicted"/>
<sequence>MDGSLRFALNTFTFFNSAQPQPHPAQPPSHLSSSTLLRPLSPVTTTTSPPSVITGHQNCNRNISNLLWVSSPHSVGDY</sequence>